<dbReference type="InterPro" id="IPR000515">
    <property type="entry name" value="MetI-like"/>
</dbReference>
<evidence type="ECO:0000256" key="2">
    <source>
        <dbReference type="ARBA" id="ARBA00007069"/>
    </source>
</evidence>
<proteinExistence type="inferred from homology"/>
<dbReference type="PANTHER" id="PTHR30450:SF1">
    <property type="entry name" value="D-METHIONINE TRANSPORT SYSTEM PERMEASE PROTEIN METI-RELATED"/>
    <property type="match status" value="1"/>
</dbReference>
<evidence type="ECO:0000256" key="4">
    <source>
        <dbReference type="ARBA" id="ARBA00022475"/>
    </source>
</evidence>
<dbReference type="Proteomes" id="UP000637695">
    <property type="component" value="Unassembled WGS sequence"/>
</dbReference>
<dbReference type="GO" id="GO:0005886">
    <property type="term" value="C:plasma membrane"/>
    <property type="evidence" value="ECO:0007669"/>
    <property type="project" value="UniProtKB-SubCell"/>
</dbReference>
<protein>
    <submittedName>
        <fullName evidence="10">D-methionine ABC transporter</fullName>
    </submittedName>
</protein>
<evidence type="ECO:0000256" key="5">
    <source>
        <dbReference type="ARBA" id="ARBA00022692"/>
    </source>
</evidence>
<keyword evidence="4" id="KW-1003">Cell membrane</keyword>
<keyword evidence="11" id="KW-1185">Reference proteome</keyword>
<feature type="transmembrane region" description="Helical" evidence="8">
    <location>
        <begin position="84"/>
        <end position="107"/>
    </location>
</feature>
<reference evidence="10" key="2">
    <citation type="submission" date="2020-09" db="EMBL/GenBank/DDBJ databases">
        <authorList>
            <person name="Sun Q."/>
            <person name="Ohkuma M."/>
        </authorList>
    </citation>
    <scope>NUCLEOTIDE SEQUENCE</scope>
    <source>
        <strain evidence="10">JCM 18487</strain>
    </source>
</reference>
<gene>
    <name evidence="10" type="ORF">GCM10010885_20590</name>
</gene>
<dbReference type="PANTHER" id="PTHR30450">
    <property type="entry name" value="ABC TRANSPORTER PERMEASE"/>
    <property type="match status" value="1"/>
</dbReference>
<name>A0A917KEJ3_9BACL</name>
<organism evidence="10 11">
    <name type="scientific">Alicyclobacillus cellulosilyticus</name>
    <dbReference type="NCBI Taxonomy" id="1003997"/>
    <lineage>
        <taxon>Bacteria</taxon>
        <taxon>Bacillati</taxon>
        <taxon>Bacillota</taxon>
        <taxon>Bacilli</taxon>
        <taxon>Bacillales</taxon>
        <taxon>Alicyclobacillaceae</taxon>
        <taxon>Alicyclobacillus</taxon>
    </lineage>
</organism>
<evidence type="ECO:0000256" key="3">
    <source>
        <dbReference type="ARBA" id="ARBA00022448"/>
    </source>
</evidence>
<feature type="transmembrane region" description="Helical" evidence="8">
    <location>
        <begin position="54"/>
        <end position="78"/>
    </location>
</feature>
<dbReference type="SUPFAM" id="SSF161098">
    <property type="entry name" value="MetI-like"/>
    <property type="match status" value="1"/>
</dbReference>
<dbReference type="PROSITE" id="PS50928">
    <property type="entry name" value="ABC_TM1"/>
    <property type="match status" value="1"/>
</dbReference>
<comment type="similarity">
    <text evidence="2">Belongs to the binding-protein-dependent transport system permease family. CysTW subfamily.</text>
</comment>
<dbReference type="InterPro" id="IPR051322">
    <property type="entry name" value="AA_ABC_Transporter_Permease"/>
</dbReference>
<feature type="transmembrane region" description="Helical" evidence="8">
    <location>
        <begin position="148"/>
        <end position="170"/>
    </location>
</feature>
<accession>A0A917KEJ3</accession>
<feature type="transmembrane region" description="Helical" evidence="8">
    <location>
        <begin position="20"/>
        <end position="42"/>
    </location>
</feature>
<keyword evidence="5 8" id="KW-0812">Transmembrane</keyword>
<evidence type="ECO:0000256" key="7">
    <source>
        <dbReference type="ARBA" id="ARBA00023136"/>
    </source>
</evidence>
<comment type="subcellular location">
    <subcellularLocation>
        <location evidence="1 8">Cell membrane</location>
        <topology evidence="1 8">Multi-pass membrane protein</topology>
    </subcellularLocation>
</comment>
<dbReference type="NCBIfam" id="NF008049">
    <property type="entry name" value="PRK10782.1"/>
    <property type="match status" value="1"/>
</dbReference>
<reference evidence="10" key="1">
    <citation type="journal article" date="2014" name="Int. J. Syst. Evol. Microbiol.">
        <title>Complete genome sequence of Corynebacterium casei LMG S-19264T (=DSM 44701T), isolated from a smear-ripened cheese.</title>
        <authorList>
            <consortium name="US DOE Joint Genome Institute (JGI-PGF)"/>
            <person name="Walter F."/>
            <person name="Albersmeier A."/>
            <person name="Kalinowski J."/>
            <person name="Ruckert C."/>
        </authorList>
    </citation>
    <scope>NUCLEOTIDE SEQUENCE</scope>
    <source>
        <strain evidence="10">JCM 18487</strain>
    </source>
</reference>
<feature type="domain" description="ABC transmembrane type-1" evidence="9">
    <location>
        <begin position="15"/>
        <end position="209"/>
    </location>
</feature>
<evidence type="ECO:0000313" key="10">
    <source>
        <dbReference type="EMBL" id="GGJ11191.1"/>
    </source>
</evidence>
<dbReference type="Gene3D" id="1.10.3720.10">
    <property type="entry name" value="MetI-like"/>
    <property type="match status" value="1"/>
</dbReference>
<keyword evidence="7 8" id="KW-0472">Membrane</keyword>
<evidence type="ECO:0000256" key="8">
    <source>
        <dbReference type="RuleBase" id="RU363032"/>
    </source>
</evidence>
<dbReference type="GO" id="GO:0048473">
    <property type="term" value="P:D-methionine transmembrane transport"/>
    <property type="evidence" value="ECO:0007669"/>
    <property type="project" value="TreeGrafter"/>
</dbReference>
<keyword evidence="6 8" id="KW-1133">Transmembrane helix</keyword>
<dbReference type="CDD" id="cd06261">
    <property type="entry name" value="TM_PBP2"/>
    <property type="match status" value="1"/>
</dbReference>
<keyword evidence="3 8" id="KW-0813">Transport</keyword>
<comment type="caution">
    <text evidence="10">The sequence shown here is derived from an EMBL/GenBank/DDBJ whole genome shotgun (WGS) entry which is preliminary data.</text>
</comment>
<dbReference type="EMBL" id="BMOY01000036">
    <property type="protein sequence ID" value="GGJ11191.1"/>
    <property type="molecule type" value="Genomic_DNA"/>
</dbReference>
<dbReference type="FunFam" id="1.10.3720.10:FF:000002">
    <property type="entry name" value="D-methionine ABC transporter permease MetI"/>
    <property type="match status" value="1"/>
</dbReference>
<evidence type="ECO:0000256" key="6">
    <source>
        <dbReference type="ARBA" id="ARBA00022989"/>
    </source>
</evidence>
<dbReference type="InterPro" id="IPR035906">
    <property type="entry name" value="MetI-like_sf"/>
</dbReference>
<sequence>MMFAGVIWSEIGQATLETLYMVGVSTLLAVILGLPLGVVLYLCAPGSLLENRWVYQAASVVVNIVRSVPFIILLIAIIPLTEWLVGTSIGVNAAIVPLVVGAAPFYARIAETSFREVDPGVIEAAQAMGASVWQVIFRVLLPESRPGLIAGATITAVTLISYSAMSGVIGGGGLGDLAVRYGYERFETNVMLITTAVMVVLVQVLQWLGDRAALYFARRSR</sequence>
<feature type="transmembrane region" description="Helical" evidence="8">
    <location>
        <begin position="190"/>
        <end position="209"/>
    </location>
</feature>
<evidence type="ECO:0000313" key="11">
    <source>
        <dbReference type="Proteomes" id="UP000637695"/>
    </source>
</evidence>
<dbReference type="AlphaFoldDB" id="A0A917KEJ3"/>
<evidence type="ECO:0000256" key="1">
    <source>
        <dbReference type="ARBA" id="ARBA00004651"/>
    </source>
</evidence>
<dbReference type="Pfam" id="PF00528">
    <property type="entry name" value="BPD_transp_1"/>
    <property type="match status" value="1"/>
</dbReference>
<evidence type="ECO:0000259" key="9">
    <source>
        <dbReference type="PROSITE" id="PS50928"/>
    </source>
</evidence>